<feature type="domain" description="FHA" evidence="2">
    <location>
        <begin position="26"/>
        <end position="77"/>
    </location>
</feature>
<evidence type="ECO:0000256" key="1">
    <source>
        <dbReference type="SAM" id="MobiDB-lite"/>
    </source>
</evidence>
<feature type="compositionally biased region" description="Acidic residues" evidence="1">
    <location>
        <begin position="253"/>
        <end position="266"/>
    </location>
</feature>
<dbReference type="InterPro" id="IPR008984">
    <property type="entry name" value="SMAD_FHA_dom_sf"/>
</dbReference>
<dbReference type="GO" id="GO:0031965">
    <property type="term" value="C:nuclear membrane"/>
    <property type="evidence" value="ECO:0007669"/>
    <property type="project" value="TreeGrafter"/>
</dbReference>
<dbReference type="SUPFAM" id="SSF49879">
    <property type="entry name" value="SMAD/FHA domain"/>
    <property type="match status" value="1"/>
</dbReference>
<dbReference type="Proteomes" id="UP001190700">
    <property type="component" value="Unassembled WGS sequence"/>
</dbReference>
<feature type="region of interest" description="Disordered" evidence="1">
    <location>
        <begin position="238"/>
        <end position="275"/>
    </location>
</feature>
<accession>A0AAE0LGM3</accession>
<dbReference type="PROSITE" id="PS50006">
    <property type="entry name" value="FHA_DOMAIN"/>
    <property type="match status" value="1"/>
</dbReference>
<feature type="region of interest" description="Disordered" evidence="1">
    <location>
        <begin position="114"/>
        <end position="134"/>
    </location>
</feature>
<organism evidence="3 4">
    <name type="scientific">Cymbomonas tetramitiformis</name>
    <dbReference type="NCBI Taxonomy" id="36881"/>
    <lineage>
        <taxon>Eukaryota</taxon>
        <taxon>Viridiplantae</taxon>
        <taxon>Chlorophyta</taxon>
        <taxon>Pyramimonadophyceae</taxon>
        <taxon>Pyramimonadales</taxon>
        <taxon>Pyramimonadaceae</taxon>
        <taxon>Cymbomonas</taxon>
    </lineage>
</organism>
<protein>
    <recommendedName>
        <fullName evidence="2">FHA domain-containing protein</fullName>
    </recommendedName>
</protein>
<evidence type="ECO:0000313" key="4">
    <source>
        <dbReference type="Proteomes" id="UP001190700"/>
    </source>
</evidence>
<keyword evidence="4" id="KW-1185">Reference proteome</keyword>
<dbReference type="Pfam" id="PF00498">
    <property type="entry name" value="FHA"/>
    <property type="match status" value="1"/>
</dbReference>
<dbReference type="Gene3D" id="3.40.50.1010">
    <property type="entry name" value="5'-nuclease"/>
    <property type="match status" value="1"/>
</dbReference>
<dbReference type="SUPFAM" id="SSF88723">
    <property type="entry name" value="PIN domain-like"/>
    <property type="match status" value="1"/>
</dbReference>
<reference evidence="3 4" key="1">
    <citation type="journal article" date="2015" name="Genome Biol. Evol.">
        <title>Comparative Genomics of a Bacterivorous Green Alga Reveals Evolutionary Causalities and Consequences of Phago-Mixotrophic Mode of Nutrition.</title>
        <authorList>
            <person name="Burns J.A."/>
            <person name="Paasch A."/>
            <person name="Narechania A."/>
            <person name="Kim E."/>
        </authorList>
    </citation>
    <scope>NUCLEOTIDE SEQUENCE [LARGE SCALE GENOMIC DNA]</scope>
    <source>
        <strain evidence="3 4">PLY_AMNH</strain>
    </source>
</reference>
<dbReference type="PANTHER" id="PTHR22593">
    <property type="entry name" value="TRANSMEMBRANE PROTEIN 18"/>
    <property type="match status" value="1"/>
</dbReference>
<evidence type="ECO:0000259" key="2">
    <source>
        <dbReference type="PROSITE" id="PS50006"/>
    </source>
</evidence>
<dbReference type="SMART" id="SM00670">
    <property type="entry name" value="PINc"/>
    <property type="match status" value="1"/>
</dbReference>
<dbReference type="AlphaFoldDB" id="A0AAE0LGM3"/>
<dbReference type="InterPro" id="IPR029060">
    <property type="entry name" value="PIN-like_dom_sf"/>
</dbReference>
<name>A0AAE0LGM3_9CHLO</name>
<sequence length="593" mass="65776">MIEIQVLKSEETLETHALHILSGERAVLGKSPALSDIVLDHQSISRAHIAVVAAEGGSYDVVDLKSTHGSWLDGKKLEAGTPHRIRNTSLLRLGGSTRVYRFVVDRDDQSSTIKRDIEGASGKADGEREATPKGCIPRPKCDLTHDKRLADEVEADGSGSTTQSRAKSSQYLRNLTNVVTARAKSKATTANAENQRRVDDKENLTEVAVDLIGHRSKTSCGEPELRNFNNYRDKETCEDSEVKESKPALVPYEDSEDSEAEEEAENGDVHGSCSNNLQASRGVVQIQTQVVADEEKSWREAGTSSVRSCAYEDSEDLKAEEELKDGELPRSCSKSLQASEAFGQLQSQDAKVDEQMPQEAAACSMSELRNALLDEGLVDLLQRLSLRARASKGRQGNAGLRECPQHWTVVADTNQLLDPLALEAVMMLARRPSQVRVVVPTVVVRELDGLKKSSKKGQAARSALRMIEVEAHKRGTSLIIQPVRHCERRGRSQSRWNDERRWVACNDDEILECAIEVRREIERKHAKSRRCTRDDRVDYEKTLSQKTAEELQSKVVVVTGDRALSLKAKSEGFDVECAGKLYSKIVQVSNIYY</sequence>
<proteinExistence type="predicted"/>
<dbReference type="InterPro" id="IPR000253">
    <property type="entry name" value="FHA_dom"/>
</dbReference>
<dbReference type="EMBL" id="LGRX02002535">
    <property type="protein sequence ID" value="KAK3284030.1"/>
    <property type="molecule type" value="Genomic_DNA"/>
</dbReference>
<evidence type="ECO:0000313" key="3">
    <source>
        <dbReference type="EMBL" id="KAK3284030.1"/>
    </source>
</evidence>
<dbReference type="Pfam" id="PF13638">
    <property type="entry name" value="PIN_4"/>
    <property type="match status" value="1"/>
</dbReference>
<comment type="caution">
    <text evidence="3">The sequence shown here is derived from an EMBL/GenBank/DDBJ whole genome shotgun (WGS) entry which is preliminary data.</text>
</comment>
<gene>
    <name evidence="3" type="ORF">CYMTET_8300</name>
</gene>
<dbReference type="PANTHER" id="PTHR22593:SF8">
    <property type="entry name" value="FHA DOMAIN-CONTAINING PROTEIN PS1"/>
    <property type="match status" value="1"/>
</dbReference>
<feature type="compositionally biased region" description="Basic and acidic residues" evidence="1">
    <location>
        <begin position="114"/>
        <end position="131"/>
    </location>
</feature>
<dbReference type="InterPro" id="IPR002716">
    <property type="entry name" value="PIN_dom"/>
</dbReference>
<dbReference type="Gene3D" id="2.60.200.20">
    <property type="match status" value="1"/>
</dbReference>
<dbReference type="SMART" id="SM00240">
    <property type="entry name" value="FHA"/>
    <property type="match status" value="1"/>
</dbReference>